<proteinExistence type="inferred from homology"/>
<dbReference type="SMART" id="SM00195">
    <property type="entry name" value="DSPc"/>
    <property type="match status" value="1"/>
</dbReference>
<dbReference type="InterPro" id="IPR000387">
    <property type="entry name" value="Tyr_Pase_dom"/>
</dbReference>
<evidence type="ECO:0000256" key="6">
    <source>
        <dbReference type="ARBA" id="ARBA00048336"/>
    </source>
</evidence>
<keyword evidence="10" id="KW-1185">Reference proteome</keyword>
<comment type="caution">
    <text evidence="9">The sequence shown here is derived from an EMBL/GenBank/DDBJ whole genome shotgun (WGS) entry which is preliminary data.</text>
</comment>
<feature type="domain" description="Tyrosine-protein phosphatase" evidence="7">
    <location>
        <begin position="27"/>
        <end position="184"/>
    </location>
</feature>
<evidence type="ECO:0000259" key="7">
    <source>
        <dbReference type="PROSITE" id="PS50054"/>
    </source>
</evidence>
<dbReference type="Proteomes" id="UP001642540">
    <property type="component" value="Unassembled WGS sequence"/>
</dbReference>
<dbReference type="PANTHER" id="PTHR45682">
    <property type="entry name" value="AGAP008228-PA"/>
    <property type="match status" value="1"/>
</dbReference>
<sequence length="190" mass="21413">MSCRVYATSKEELKAIVKERWCPPRNSYDEVYPGILIGDSTAALSVRTLVREGVSHIVNAAMACSDCQQQDYCGTCVLTRPSFYAHSPIKFKGVEALDDRRCELYRHFDDVANFIDEALARGGKVLVHCHQGISRSATLVLAYLMIHKGMSAKGAVQIVRKKREIFPNEGFFQQLSDLELRLRSAHRIYA</sequence>
<gene>
    <name evidence="9" type="ORF">ODALV1_LOCUS11639</name>
</gene>
<dbReference type="PANTHER" id="PTHR45682:SF1">
    <property type="entry name" value="DUAL SPECIFICITY PROTEIN PHOSPHATASE 3"/>
    <property type="match status" value="1"/>
</dbReference>
<keyword evidence="3" id="KW-0378">Hydrolase</keyword>
<dbReference type="Pfam" id="PF00782">
    <property type="entry name" value="DSPc"/>
    <property type="match status" value="1"/>
</dbReference>
<protein>
    <recommendedName>
        <fullName evidence="2">protein-serine/threonine phosphatase</fullName>
        <ecNumber evidence="2">3.1.3.16</ecNumber>
    </recommendedName>
</protein>
<evidence type="ECO:0000256" key="1">
    <source>
        <dbReference type="ARBA" id="ARBA00008601"/>
    </source>
</evidence>
<dbReference type="PROSITE" id="PS00383">
    <property type="entry name" value="TYR_PHOSPHATASE_1"/>
    <property type="match status" value="1"/>
</dbReference>
<evidence type="ECO:0000256" key="2">
    <source>
        <dbReference type="ARBA" id="ARBA00013081"/>
    </source>
</evidence>
<evidence type="ECO:0000259" key="8">
    <source>
        <dbReference type="PROSITE" id="PS50056"/>
    </source>
</evidence>
<dbReference type="PROSITE" id="PS50056">
    <property type="entry name" value="TYR_PHOSPHATASE_2"/>
    <property type="match status" value="1"/>
</dbReference>
<dbReference type="EC" id="3.1.3.16" evidence="2"/>
<dbReference type="InterPro" id="IPR020422">
    <property type="entry name" value="TYR_PHOSPHATASE_DUAL_dom"/>
</dbReference>
<evidence type="ECO:0000313" key="10">
    <source>
        <dbReference type="Proteomes" id="UP001642540"/>
    </source>
</evidence>
<evidence type="ECO:0000256" key="3">
    <source>
        <dbReference type="ARBA" id="ARBA00022801"/>
    </source>
</evidence>
<evidence type="ECO:0000256" key="4">
    <source>
        <dbReference type="ARBA" id="ARBA00022912"/>
    </source>
</evidence>
<accession>A0ABP1QIF9</accession>
<dbReference type="InterPro" id="IPR016130">
    <property type="entry name" value="Tyr_Pase_AS"/>
</dbReference>
<dbReference type="EMBL" id="CAXLJM020000035">
    <property type="protein sequence ID" value="CAL8104061.1"/>
    <property type="molecule type" value="Genomic_DNA"/>
</dbReference>
<dbReference type="InterPro" id="IPR020405">
    <property type="entry name" value="Atypical_DUSP_subfamA"/>
</dbReference>
<dbReference type="PROSITE" id="PS50054">
    <property type="entry name" value="TYR_PHOSPHATASE_DUAL"/>
    <property type="match status" value="1"/>
</dbReference>
<evidence type="ECO:0000256" key="5">
    <source>
        <dbReference type="ARBA" id="ARBA00047761"/>
    </source>
</evidence>
<reference evidence="9 10" key="1">
    <citation type="submission" date="2024-08" db="EMBL/GenBank/DDBJ databases">
        <authorList>
            <person name="Cucini C."/>
            <person name="Frati F."/>
        </authorList>
    </citation>
    <scope>NUCLEOTIDE SEQUENCE [LARGE SCALE GENOMIC DNA]</scope>
</reference>
<comment type="catalytic activity">
    <reaction evidence="5">
        <text>O-phospho-L-seryl-[protein] + H2O = L-seryl-[protein] + phosphate</text>
        <dbReference type="Rhea" id="RHEA:20629"/>
        <dbReference type="Rhea" id="RHEA-COMP:9863"/>
        <dbReference type="Rhea" id="RHEA-COMP:11604"/>
        <dbReference type="ChEBI" id="CHEBI:15377"/>
        <dbReference type="ChEBI" id="CHEBI:29999"/>
        <dbReference type="ChEBI" id="CHEBI:43474"/>
        <dbReference type="ChEBI" id="CHEBI:83421"/>
        <dbReference type="EC" id="3.1.3.16"/>
    </reaction>
</comment>
<keyword evidence="4" id="KW-0904">Protein phosphatase</keyword>
<dbReference type="SUPFAM" id="SSF52799">
    <property type="entry name" value="(Phosphotyrosine protein) phosphatases II"/>
    <property type="match status" value="1"/>
</dbReference>
<feature type="domain" description="Tyrosine specific protein phosphatases" evidence="8">
    <location>
        <begin position="106"/>
        <end position="163"/>
    </location>
</feature>
<dbReference type="InterPro" id="IPR000340">
    <property type="entry name" value="Dual-sp_phosphatase_cat-dom"/>
</dbReference>
<dbReference type="InterPro" id="IPR029021">
    <property type="entry name" value="Prot-tyrosine_phosphatase-like"/>
</dbReference>
<comment type="catalytic activity">
    <reaction evidence="6">
        <text>O-phospho-L-threonyl-[protein] + H2O = L-threonyl-[protein] + phosphate</text>
        <dbReference type="Rhea" id="RHEA:47004"/>
        <dbReference type="Rhea" id="RHEA-COMP:11060"/>
        <dbReference type="Rhea" id="RHEA-COMP:11605"/>
        <dbReference type="ChEBI" id="CHEBI:15377"/>
        <dbReference type="ChEBI" id="CHEBI:30013"/>
        <dbReference type="ChEBI" id="CHEBI:43474"/>
        <dbReference type="ChEBI" id="CHEBI:61977"/>
        <dbReference type="EC" id="3.1.3.16"/>
    </reaction>
</comment>
<organism evidence="9 10">
    <name type="scientific">Orchesella dallaii</name>
    <dbReference type="NCBI Taxonomy" id="48710"/>
    <lineage>
        <taxon>Eukaryota</taxon>
        <taxon>Metazoa</taxon>
        <taxon>Ecdysozoa</taxon>
        <taxon>Arthropoda</taxon>
        <taxon>Hexapoda</taxon>
        <taxon>Collembola</taxon>
        <taxon>Entomobryomorpha</taxon>
        <taxon>Entomobryoidea</taxon>
        <taxon>Orchesellidae</taxon>
        <taxon>Orchesellinae</taxon>
        <taxon>Orchesella</taxon>
    </lineage>
</organism>
<comment type="similarity">
    <text evidence="1">Belongs to the protein-tyrosine phosphatase family. Non-receptor class dual specificity subfamily.</text>
</comment>
<dbReference type="Gene3D" id="3.90.190.10">
    <property type="entry name" value="Protein tyrosine phosphatase superfamily"/>
    <property type="match status" value="1"/>
</dbReference>
<name>A0ABP1QIF9_9HEXA</name>
<evidence type="ECO:0000313" key="9">
    <source>
        <dbReference type="EMBL" id="CAL8104061.1"/>
    </source>
</evidence>